<feature type="transmembrane region" description="Helical" evidence="9">
    <location>
        <begin position="218"/>
        <end position="242"/>
    </location>
</feature>
<feature type="transmembrane region" description="Helical" evidence="9">
    <location>
        <begin position="254"/>
        <end position="275"/>
    </location>
</feature>
<dbReference type="Proteomes" id="UP000557566">
    <property type="component" value="Unassembled WGS sequence"/>
</dbReference>
<gene>
    <name evidence="11" type="ORF">G6O67_003119</name>
</gene>
<dbReference type="GO" id="GO:0016020">
    <property type="term" value="C:membrane"/>
    <property type="evidence" value="ECO:0007669"/>
    <property type="project" value="UniProtKB-SubCell"/>
</dbReference>
<feature type="domain" description="Major facilitator superfamily (MFS) profile" evidence="10">
    <location>
        <begin position="87"/>
        <end position="530"/>
    </location>
</feature>
<evidence type="ECO:0000256" key="6">
    <source>
        <dbReference type="ARBA" id="ARBA00023136"/>
    </source>
</evidence>
<evidence type="ECO:0000313" key="12">
    <source>
        <dbReference type="Proteomes" id="UP000557566"/>
    </source>
</evidence>
<comment type="subcellular location">
    <subcellularLocation>
        <location evidence="1">Membrane</location>
        <topology evidence="1">Multi-pass membrane protein</topology>
    </subcellularLocation>
</comment>
<dbReference type="Gene3D" id="1.20.1250.20">
    <property type="entry name" value="MFS general substrate transporter like domains"/>
    <property type="match status" value="1"/>
</dbReference>
<keyword evidence="6 9" id="KW-0472">Membrane</keyword>
<evidence type="ECO:0000256" key="7">
    <source>
        <dbReference type="RuleBase" id="RU003346"/>
    </source>
</evidence>
<evidence type="ECO:0000313" key="11">
    <source>
        <dbReference type="EMBL" id="KAF4511311.1"/>
    </source>
</evidence>
<feature type="transmembrane region" description="Helical" evidence="9">
    <location>
        <begin position="503"/>
        <end position="524"/>
    </location>
</feature>
<dbReference type="AlphaFoldDB" id="A0A8H4V876"/>
<feature type="transmembrane region" description="Helical" evidence="9">
    <location>
        <begin position="406"/>
        <end position="429"/>
    </location>
</feature>
<protein>
    <recommendedName>
        <fullName evidence="10">Major facilitator superfamily (MFS) profile domain-containing protein</fullName>
    </recommendedName>
</protein>
<dbReference type="GO" id="GO:0005351">
    <property type="term" value="F:carbohydrate:proton symporter activity"/>
    <property type="evidence" value="ECO:0007669"/>
    <property type="project" value="TreeGrafter"/>
</dbReference>
<feature type="region of interest" description="Disordered" evidence="8">
    <location>
        <begin position="1"/>
        <end position="35"/>
    </location>
</feature>
<dbReference type="OrthoDB" id="6612291at2759"/>
<dbReference type="InterPro" id="IPR003663">
    <property type="entry name" value="Sugar/inositol_transpt"/>
</dbReference>
<dbReference type="SUPFAM" id="SSF103473">
    <property type="entry name" value="MFS general substrate transporter"/>
    <property type="match status" value="1"/>
</dbReference>
<accession>A0A8H4V876</accession>
<organism evidence="11 12">
    <name type="scientific">Ophiocordyceps sinensis</name>
    <dbReference type="NCBI Taxonomy" id="72228"/>
    <lineage>
        <taxon>Eukaryota</taxon>
        <taxon>Fungi</taxon>
        <taxon>Dikarya</taxon>
        <taxon>Ascomycota</taxon>
        <taxon>Pezizomycotina</taxon>
        <taxon>Sordariomycetes</taxon>
        <taxon>Hypocreomycetidae</taxon>
        <taxon>Hypocreales</taxon>
        <taxon>Ophiocordycipitaceae</taxon>
        <taxon>Ophiocordyceps</taxon>
    </lineage>
</organism>
<evidence type="ECO:0000256" key="3">
    <source>
        <dbReference type="ARBA" id="ARBA00022448"/>
    </source>
</evidence>
<dbReference type="FunFam" id="1.20.1250.20:FF:000078">
    <property type="entry name" value="MFS maltose transporter, putative"/>
    <property type="match status" value="1"/>
</dbReference>
<evidence type="ECO:0000256" key="9">
    <source>
        <dbReference type="SAM" id="Phobius"/>
    </source>
</evidence>
<reference evidence="11 12" key="1">
    <citation type="journal article" date="2020" name="Genome Biol. Evol.">
        <title>A new high-quality draft genome assembly of the Chinese cordyceps Ophiocordyceps sinensis.</title>
        <authorList>
            <person name="Shu R."/>
            <person name="Zhang J."/>
            <person name="Meng Q."/>
            <person name="Zhang H."/>
            <person name="Zhou G."/>
            <person name="Li M."/>
            <person name="Wu P."/>
            <person name="Zhao Y."/>
            <person name="Chen C."/>
            <person name="Qin Q."/>
        </authorList>
    </citation>
    <scope>NUCLEOTIDE SEQUENCE [LARGE SCALE GENOMIC DNA]</scope>
    <source>
        <strain evidence="11 12">IOZ07</strain>
    </source>
</reference>
<evidence type="ECO:0000256" key="2">
    <source>
        <dbReference type="ARBA" id="ARBA00010992"/>
    </source>
</evidence>
<keyword evidence="3 7" id="KW-0813">Transport</keyword>
<feature type="transmembrane region" description="Helical" evidence="9">
    <location>
        <begin position="378"/>
        <end position="399"/>
    </location>
</feature>
<keyword evidence="12" id="KW-1185">Reference proteome</keyword>
<dbReference type="NCBIfam" id="TIGR00879">
    <property type="entry name" value="SP"/>
    <property type="match status" value="1"/>
</dbReference>
<dbReference type="InterPro" id="IPR005829">
    <property type="entry name" value="Sugar_transporter_CS"/>
</dbReference>
<feature type="transmembrane region" description="Helical" evidence="9">
    <location>
        <begin position="165"/>
        <end position="183"/>
    </location>
</feature>
<keyword evidence="5 9" id="KW-1133">Transmembrane helix</keyword>
<feature type="transmembrane region" description="Helical" evidence="9">
    <location>
        <begin position="89"/>
        <end position="114"/>
    </location>
</feature>
<comment type="caution">
    <text evidence="11">The sequence shown here is derived from an EMBL/GenBank/DDBJ whole genome shotgun (WGS) entry which is preliminary data.</text>
</comment>
<dbReference type="InterPro" id="IPR020846">
    <property type="entry name" value="MFS_dom"/>
</dbReference>
<evidence type="ECO:0000256" key="1">
    <source>
        <dbReference type="ARBA" id="ARBA00004141"/>
    </source>
</evidence>
<dbReference type="InterPro" id="IPR036259">
    <property type="entry name" value="MFS_trans_sf"/>
</dbReference>
<name>A0A8H4V876_9HYPO</name>
<dbReference type="PROSITE" id="PS00217">
    <property type="entry name" value="SUGAR_TRANSPORT_2"/>
    <property type="match status" value="1"/>
</dbReference>
<dbReference type="Pfam" id="PF00083">
    <property type="entry name" value="Sugar_tr"/>
    <property type="match status" value="1"/>
</dbReference>
<dbReference type="EMBL" id="JAAVMX010000003">
    <property type="protein sequence ID" value="KAF4511311.1"/>
    <property type="molecule type" value="Genomic_DNA"/>
</dbReference>
<keyword evidence="4 9" id="KW-0812">Transmembrane</keyword>
<feature type="transmembrane region" description="Helical" evidence="9">
    <location>
        <begin position="435"/>
        <end position="461"/>
    </location>
</feature>
<evidence type="ECO:0000256" key="5">
    <source>
        <dbReference type="ARBA" id="ARBA00022989"/>
    </source>
</evidence>
<evidence type="ECO:0000256" key="8">
    <source>
        <dbReference type="SAM" id="MobiDB-lite"/>
    </source>
</evidence>
<dbReference type="InterPro" id="IPR050360">
    <property type="entry name" value="MFS_Sugar_Transporters"/>
</dbReference>
<feature type="transmembrane region" description="Helical" evidence="9">
    <location>
        <begin position="473"/>
        <end position="491"/>
    </location>
</feature>
<dbReference type="PROSITE" id="PS50850">
    <property type="entry name" value="MFS"/>
    <property type="match status" value="1"/>
</dbReference>
<proteinExistence type="inferred from homology"/>
<evidence type="ECO:0000259" key="10">
    <source>
        <dbReference type="PROSITE" id="PS50850"/>
    </source>
</evidence>
<comment type="similarity">
    <text evidence="2 7">Belongs to the major facilitator superfamily. Sugar transporter (TC 2.A.1.1) family.</text>
</comment>
<dbReference type="PANTHER" id="PTHR48022:SF49">
    <property type="entry name" value="SUGAR TRANSPORTER, PUTATIVE (AFU_ORTHOLOGUE AFUA_8G01340)-RELATED"/>
    <property type="match status" value="1"/>
</dbReference>
<dbReference type="PANTHER" id="PTHR48022">
    <property type="entry name" value="PLASTIDIC GLUCOSE TRANSPORTER 4"/>
    <property type="match status" value="1"/>
</dbReference>
<sequence>MASSNPKAEARCSVIDEDDEDDAKSMAELSDSPGHDALTSRFKAIQDSIWLSQDSIKTQERARSGMTTEMQMTFLDCLRRYPKAVGWSLLLISTVIMEAYDKLLITGLFALPAFGRQYVEPSSTPAAAEISPGWQMALQNASIIAEIVGLLAFGLVTGVTGYRPIMWACLAWICVAVFPAVFADNLATLLISQVLLGIPWGVIQALAATYAAEVVPSLLRAFVLSNTNTCWLIGQLIGTGILHTSIHETTEWSFRFPFALQWAWALPLLVGVYFAPESPWWFIRHDMPANAHGALRRLSNQDELDIDNAIALMEHTNTVEKALKYDGATYLDLFKGTNRRRTEIACMAWVCQALSGATLTSYGPYFFEKTGFDSWTSFTLSTTMYGVAVIGAMLSWTFIPYAGRRTLYLIGSASAAVLLTAGGIVSVVLPGSGSSWALFGLIVAVTLSYNLTIGPVCYVLVAEVPATRLRLKTVAVARVAYNVVTIVNNILAPKMLHPMAWNLGGKACFVYAATSLLCLVWCYFRLPETNKLSYLELDILFELRAPAQKFRQLQKKLEDSPYVSATDEERYTNPWHGWLAYS</sequence>
<feature type="transmembrane region" description="Helical" evidence="9">
    <location>
        <begin position="344"/>
        <end position="366"/>
    </location>
</feature>
<dbReference type="InterPro" id="IPR005828">
    <property type="entry name" value="MFS_sugar_transport-like"/>
</dbReference>
<evidence type="ECO:0000256" key="4">
    <source>
        <dbReference type="ARBA" id="ARBA00022692"/>
    </source>
</evidence>